<accession>A0AA36A205</accession>
<organism evidence="1 2">
    <name type="scientific">Lactuca saligna</name>
    <name type="common">Willowleaf lettuce</name>
    <dbReference type="NCBI Taxonomy" id="75948"/>
    <lineage>
        <taxon>Eukaryota</taxon>
        <taxon>Viridiplantae</taxon>
        <taxon>Streptophyta</taxon>
        <taxon>Embryophyta</taxon>
        <taxon>Tracheophyta</taxon>
        <taxon>Spermatophyta</taxon>
        <taxon>Magnoliopsida</taxon>
        <taxon>eudicotyledons</taxon>
        <taxon>Gunneridae</taxon>
        <taxon>Pentapetalae</taxon>
        <taxon>asterids</taxon>
        <taxon>campanulids</taxon>
        <taxon>Asterales</taxon>
        <taxon>Asteraceae</taxon>
        <taxon>Cichorioideae</taxon>
        <taxon>Cichorieae</taxon>
        <taxon>Lactucinae</taxon>
        <taxon>Lactuca</taxon>
    </lineage>
</organism>
<evidence type="ECO:0000313" key="1">
    <source>
        <dbReference type="EMBL" id="CAI9303134.1"/>
    </source>
</evidence>
<keyword evidence="2" id="KW-1185">Reference proteome</keyword>
<dbReference type="EMBL" id="OX465085">
    <property type="protein sequence ID" value="CAI9303134.1"/>
    <property type="molecule type" value="Genomic_DNA"/>
</dbReference>
<dbReference type="AlphaFoldDB" id="A0AA36A205"/>
<gene>
    <name evidence="1" type="ORF">LSALG_LOCUS41590</name>
</gene>
<evidence type="ECO:0000313" key="2">
    <source>
        <dbReference type="Proteomes" id="UP001177003"/>
    </source>
</evidence>
<proteinExistence type="predicted"/>
<name>A0AA36A205_LACSI</name>
<dbReference type="Proteomes" id="UP001177003">
    <property type="component" value="Chromosome 9"/>
</dbReference>
<protein>
    <submittedName>
        <fullName evidence="1">Uncharacterized protein</fullName>
    </submittedName>
</protein>
<sequence>MTTMTTVDYTTLTKVLESLYKIPTSPEYLFQGESIAQRRSWCKNLTYYTGIGYLSGAVVSAGKGLVEDVKDYEASDTMKLKAAMGPRSAAVAGVIGGIAVGLARREEVLEFPKNETDLGVVEEPPVVASEVEASKHNSELKVEPVMKEADDKIHGKMGEGTQNILLVSPEYVKVPNYKV</sequence>
<reference evidence="1" key="1">
    <citation type="submission" date="2023-04" db="EMBL/GenBank/DDBJ databases">
        <authorList>
            <person name="Vijverberg K."/>
            <person name="Xiong W."/>
            <person name="Schranz E."/>
        </authorList>
    </citation>
    <scope>NUCLEOTIDE SEQUENCE</scope>
</reference>